<protein>
    <submittedName>
        <fullName evidence="1">Uncharacterized protein</fullName>
    </submittedName>
</protein>
<evidence type="ECO:0000313" key="1">
    <source>
        <dbReference type="EMBL" id="SCE85833.1"/>
    </source>
</evidence>
<gene>
    <name evidence="1" type="ORF">GA0074696_1270</name>
</gene>
<dbReference type="AlphaFoldDB" id="A0A1C4VPE0"/>
<proteinExistence type="predicted"/>
<dbReference type="Proteomes" id="UP000198228">
    <property type="component" value="Chromosome I"/>
</dbReference>
<sequence length="212" mass="22405">MRHVSSSQPVGPNALADAVRDELVAAGLPVLPWEPSEVRGTGVSILADADDPEVWIGWVESEAMRNAAITALQAGAYRPGGSEVHPALRHSSTVTSAMLAAIAEILVAVGFHVETDADDMRPSELLVRGRQPGPSWRDPAVPPLAGSSGYGPGVRVRLIEGDYAGAVTTVMSARWHNRRTVGPPDLYRVEHPRGTGQLDVPATAVTLAQEES</sequence>
<evidence type="ECO:0000313" key="2">
    <source>
        <dbReference type="Proteomes" id="UP000198228"/>
    </source>
</evidence>
<name>A0A1C4VPE0_9ACTN</name>
<organism evidence="1 2">
    <name type="scientific">Micromonospora purpureochromogenes</name>
    <dbReference type="NCBI Taxonomy" id="47872"/>
    <lineage>
        <taxon>Bacteria</taxon>
        <taxon>Bacillati</taxon>
        <taxon>Actinomycetota</taxon>
        <taxon>Actinomycetes</taxon>
        <taxon>Micromonosporales</taxon>
        <taxon>Micromonosporaceae</taxon>
        <taxon>Micromonospora</taxon>
    </lineage>
</organism>
<accession>A0A1C4VPE0</accession>
<reference evidence="1 2" key="1">
    <citation type="submission" date="2016-06" db="EMBL/GenBank/DDBJ databases">
        <authorList>
            <person name="Kjaerup R.B."/>
            <person name="Dalgaard T.S."/>
            <person name="Juul-Madsen H.R."/>
        </authorList>
    </citation>
    <scope>NUCLEOTIDE SEQUENCE [LARGE SCALE GENOMIC DNA]</scope>
    <source>
        <strain evidence="1 2">DSM 43821</strain>
    </source>
</reference>
<dbReference type="EMBL" id="LT607410">
    <property type="protein sequence ID" value="SCE85833.1"/>
    <property type="molecule type" value="Genomic_DNA"/>
</dbReference>